<protein>
    <submittedName>
        <fullName evidence="1">Uncharacterized protein</fullName>
    </submittedName>
</protein>
<reference evidence="1" key="1">
    <citation type="submission" date="2014-05" db="EMBL/GenBank/DDBJ databases">
        <authorList>
            <person name="Chronopoulou M."/>
        </authorList>
    </citation>
    <scope>NUCLEOTIDE SEQUENCE</scope>
    <source>
        <tissue evidence="1">Whole organism</tissue>
    </source>
</reference>
<evidence type="ECO:0000313" key="1">
    <source>
        <dbReference type="EMBL" id="CDW50061.1"/>
    </source>
</evidence>
<name>A0A0K2VJ97_LEPSM</name>
<dbReference type="EMBL" id="HACA01032700">
    <property type="protein sequence ID" value="CDW50061.1"/>
    <property type="molecule type" value="Transcribed_RNA"/>
</dbReference>
<accession>A0A0K2VJ97</accession>
<dbReference type="AlphaFoldDB" id="A0A0K2VJ97"/>
<organism evidence="1">
    <name type="scientific">Lepeophtheirus salmonis</name>
    <name type="common">Salmon louse</name>
    <name type="synonym">Caligus salmonis</name>
    <dbReference type="NCBI Taxonomy" id="72036"/>
    <lineage>
        <taxon>Eukaryota</taxon>
        <taxon>Metazoa</taxon>
        <taxon>Ecdysozoa</taxon>
        <taxon>Arthropoda</taxon>
        <taxon>Crustacea</taxon>
        <taxon>Multicrustacea</taxon>
        <taxon>Hexanauplia</taxon>
        <taxon>Copepoda</taxon>
        <taxon>Siphonostomatoida</taxon>
        <taxon>Caligidae</taxon>
        <taxon>Lepeophtheirus</taxon>
    </lineage>
</organism>
<proteinExistence type="predicted"/>
<sequence>MSEFKLSCILSMNVATNEAVGFGVPRKLSFRSTSGVQEYFRRLQE</sequence>